<dbReference type="EMBL" id="FNIC01000004">
    <property type="protein sequence ID" value="SDN81481.1"/>
    <property type="molecule type" value="Genomic_DNA"/>
</dbReference>
<dbReference type="FunFam" id="1.10.287.130:FF:000002">
    <property type="entry name" value="Two-component osmosensing histidine kinase"/>
    <property type="match status" value="1"/>
</dbReference>
<dbReference type="FunFam" id="3.30.565.10:FF:000010">
    <property type="entry name" value="Sensor histidine kinase RcsC"/>
    <property type="match status" value="1"/>
</dbReference>
<evidence type="ECO:0000256" key="18">
    <source>
        <dbReference type="PROSITE-ProRule" id="PRU00110"/>
    </source>
</evidence>
<dbReference type="InterPro" id="IPR008207">
    <property type="entry name" value="Sig_transdc_His_kin_Hpt_dom"/>
</dbReference>
<dbReference type="PROSITE" id="PS50110">
    <property type="entry name" value="RESPONSE_REGULATORY"/>
    <property type="match status" value="2"/>
</dbReference>
<keyword evidence="12 21" id="KW-1133">Transmembrane helix</keyword>
<comment type="subcellular location">
    <subcellularLocation>
        <location evidence="2">Cell membrane</location>
        <topology evidence="2">Multi-pass membrane protein</topology>
    </subcellularLocation>
</comment>
<keyword evidence="7" id="KW-0808">Transferase</keyword>
<dbReference type="PANTHER" id="PTHR45339">
    <property type="entry name" value="HYBRID SIGNAL TRANSDUCTION HISTIDINE KINASE J"/>
    <property type="match status" value="1"/>
</dbReference>
<evidence type="ECO:0000256" key="5">
    <source>
        <dbReference type="ARBA" id="ARBA00022475"/>
    </source>
</evidence>
<feature type="coiled-coil region" evidence="20">
    <location>
        <begin position="252"/>
        <end position="289"/>
    </location>
</feature>
<dbReference type="Gene3D" id="1.20.120.160">
    <property type="entry name" value="HPT domain"/>
    <property type="match status" value="1"/>
</dbReference>
<evidence type="ECO:0000256" key="14">
    <source>
        <dbReference type="ARBA" id="ARBA00023136"/>
    </source>
</evidence>
<evidence type="ECO:0000256" key="20">
    <source>
        <dbReference type="SAM" id="Coils"/>
    </source>
</evidence>
<feature type="domain" description="Histidine kinase" evidence="22">
    <location>
        <begin position="289"/>
        <end position="511"/>
    </location>
</feature>
<evidence type="ECO:0000256" key="4">
    <source>
        <dbReference type="ARBA" id="ARBA00012438"/>
    </source>
</evidence>
<dbReference type="InterPro" id="IPR001789">
    <property type="entry name" value="Sig_transdc_resp-reg_receiver"/>
</dbReference>
<dbReference type="InterPro" id="IPR036890">
    <property type="entry name" value="HATPase_C_sf"/>
</dbReference>
<proteinExistence type="inferred from homology"/>
<dbReference type="Pfam" id="PF00072">
    <property type="entry name" value="Response_reg"/>
    <property type="match status" value="2"/>
</dbReference>
<dbReference type="SUPFAM" id="SSF47384">
    <property type="entry name" value="Homodimeric domain of signal transducing histidine kinase"/>
    <property type="match status" value="1"/>
</dbReference>
<comment type="similarity">
    <text evidence="3">In the N-terminal section; belongs to the phytochrome family.</text>
</comment>
<evidence type="ECO:0000256" key="7">
    <source>
        <dbReference type="ARBA" id="ARBA00022679"/>
    </source>
</evidence>
<dbReference type="Proteomes" id="UP000199004">
    <property type="component" value="Unassembled WGS sequence"/>
</dbReference>
<evidence type="ECO:0000259" key="25">
    <source>
        <dbReference type="PROSITE" id="PS50894"/>
    </source>
</evidence>
<dbReference type="CDD" id="cd17546">
    <property type="entry name" value="REC_hyHK_CKI1_RcsC-like"/>
    <property type="match status" value="1"/>
</dbReference>
<evidence type="ECO:0000259" key="23">
    <source>
        <dbReference type="PROSITE" id="PS50110"/>
    </source>
</evidence>
<dbReference type="InterPro" id="IPR036641">
    <property type="entry name" value="HPT_dom_sf"/>
</dbReference>
<dbReference type="GO" id="GO:0005886">
    <property type="term" value="C:plasma membrane"/>
    <property type="evidence" value="ECO:0007669"/>
    <property type="project" value="UniProtKB-SubCell"/>
</dbReference>
<keyword evidence="6 19" id="KW-0597">Phosphoprotein</keyword>
<evidence type="ECO:0000256" key="19">
    <source>
        <dbReference type="PROSITE-ProRule" id="PRU00169"/>
    </source>
</evidence>
<dbReference type="SUPFAM" id="SSF47226">
    <property type="entry name" value="Histidine-containing phosphotransfer domain, HPT domain"/>
    <property type="match status" value="1"/>
</dbReference>
<feature type="domain" description="HAMP" evidence="24">
    <location>
        <begin position="208"/>
        <end position="260"/>
    </location>
</feature>
<dbReference type="RefSeq" id="WP_091025463.1">
    <property type="nucleotide sequence ID" value="NZ_BKAE01000010.1"/>
</dbReference>
<dbReference type="PANTHER" id="PTHR45339:SF1">
    <property type="entry name" value="HYBRID SIGNAL TRANSDUCTION HISTIDINE KINASE J"/>
    <property type="match status" value="1"/>
</dbReference>
<comment type="subunit">
    <text evidence="15">At low DSF concentrations, interacts with RpfF.</text>
</comment>
<evidence type="ECO:0000256" key="2">
    <source>
        <dbReference type="ARBA" id="ARBA00004651"/>
    </source>
</evidence>
<dbReference type="OrthoDB" id="9810730at2"/>
<evidence type="ECO:0000256" key="11">
    <source>
        <dbReference type="ARBA" id="ARBA00022840"/>
    </source>
</evidence>
<dbReference type="SMART" id="SM00304">
    <property type="entry name" value="HAMP"/>
    <property type="match status" value="1"/>
</dbReference>
<keyword evidence="10 26" id="KW-0418">Kinase</keyword>
<dbReference type="Pfam" id="PF05227">
    <property type="entry name" value="CHASE3"/>
    <property type="match status" value="1"/>
</dbReference>
<evidence type="ECO:0000256" key="10">
    <source>
        <dbReference type="ARBA" id="ARBA00022777"/>
    </source>
</evidence>
<dbReference type="CDD" id="cd00082">
    <property type="entry name" value="HisKA"/>
    <property type="match status" value="1"/>
</dbReference>
<organism evidence="26 27">
    <name type="scientific">Nocardioides szechwanensis</name>
    <dbReference type="NCBI Taxonomy" id="1005944"/>
    <lineage>
        <taxon>Bacteria</taxon>
        <taxon>Bacillati</taxon>
        <taxon>Actinomycetota</taxon>
        <taxon>Actinomycetes</taxon>
        <taxon>Propionibacteriales</taxon>
        <taxon>Nocardioidaceae</taxon>
        <taxon>Nocardioides</taxon>
    </lineage>
</organism>
<evidence type="ECO:0000259" key="22">
    <source>
        <dbReference type="PROSITE" id="PS50109"/>
    </source>
</evidence>
<dbReference type="PROSITE" id="PS50885">
    <property type="entry name" value="HAMP"/>
    <property type="match status" value="1"/>
</dbReference>
<dbReference type="Gene3D" id="3.30.565.10">
    <property type="entry name" value="Histidine kinase-like ATPase, C-terminal domain"/>
    <property type="match status" value="1"/>
</dbReference>
<dbReference type="InterPro" id="IPR003594">
    <property type="entry name" value="HATPase_dom"/>
</dbReference>
<evidence type="ECO:0000256" key="9">
    <source>
        <dbReference type="ARBA" id="ARBA00022741"/>
    </source>
</evidence>
<feature type="domain" description="HPt" evidence="25">
    <location>
        <begin position="820"/>
        <end position="914"/>
    </location>
</feature>
<feature type="modified residue" description="4-aspartylphosphate" evidence="19">
    <location>
        <position position="714"/>
    </location>
</feature>
<accession>A0A1H0EGN1</accession>
<evidence type="ECO:0000256" key="6">
    <source>
        <dbReference type="ARBA" id="ARBA00022553"/>
    </source>
</evidence>
<dbReference type="PROSITE" id="PS50109">
    <property type="entry name" value="HIS_KIN"/>
    <property type="match status" value="1"/>
</dbReference>
<evidence type="ECO:0000313" key="26">
    <source>
        <dbReference type="EMBL" id="SDN81481.1"/>
    </source>
</evidence>
<feature type="domain" description="Response regulatory" evidence="23">
    <location>
        <begin position="665"/>
        <end position="782"/>
    </location>
</feature>
<sequence length="914" mass="97767">MTLARQVARVTRTAFLVVAVAALINMAMLAYLNLHLDAEEVRATDAGRELRLAHLAMLDQETGLRAFLITGDAESLAPYLEGRNVVVQHLAAARDLLTDNDELLGLIDVQDERRRAWTSQWANRAVQVGGSISSSGVSPYKREFVTEGRLLFDDYRAAHDDVEVAANVLREDTEAERGRVVKGALALQVVLLCAGLLIVGRQLRSLRGAILEPVQGLLGTISELRDGNLSARSRPQGPAELRAVGDGLDELAEALGTERAGTERRAQQLREARREAEDANAAKSAFLATMSHEIRTPMNAVVGMTGLLLDSPLTDEQREFAETVRQSGDALLTIINDVLDFSKIESGQLELEHQAFVLRDCVESSLDLVAAQATAKGLDLVAQIDLEVPPVVEGDVTRLRQVLVNLLGNAVKFTEQGEILVSVTAESAGPDGRPVLSFAVRDSGIGIPADRMDRLFRSFSQVDSSTTRTHGGTGLGLAISLRLAEAMGGRLDVSSEVGTGSTFTLVAPFTPGHELEDRVRIAPAQLPGKRALIVDDNPTNRRILRAQLEAWGMSVDDDGLPLEALDRVRGADAAYDVAILDMHMPDMDGAELAVTLRALPGWEQIPLVLLTSLGDRITLAEVPDLVHLTKPVKAAALRAVVARALGSTEPEHRATERPERVGRLRILLAEDNAVNQKVAVLMLERLGQRPVVVSDGAEAVEALRNAAYDLVLMDVQMPVMDGLEATRRIRADLPADRQPRIVAMTANALVEDREASLAAGMDDHLAKPVRAEELADVLARVTTRASAAPPAAPALTPAPGGPAVDPAALDALTRHLGANGPGFRDTLVSAWRRESRHLLEQLDSGAASGDREAVGGVAHSLRSSSASLGALALAALCASVDDAVRADEPLDLMVTASLIHLEVARADEAFTDLG</sequence>
<feature type="domain" description="Response regulatory" evidence="23">
    <location>
        <begin position="530"/>
        <end position="645"/>
    </location>
</feature>
<evidence type="ECO:0000313" key="27">
    <source>
        <dbReference type="Proteomes" id="UP000199004"/>
    </source>
</evidence>
<evidence type="ECO:0000256" key="15">
    <source>
        <dbReference type="ARBA" id="ARBA00064003"/>
    </source>
</evidence>
<keyword evidence="11" id="KW-0067">ATP-binding</keyword>
<feature type="modified residue" description="Phosphohistidine" evidence="18">
    <location>
        <position position="859"/>
    </location>
</feature>
<dbReference type="AlphaFoldDB" id="A0A1H0EGN1"/>
<feature type="modified residue" description="4-aspartylphosphate" evidence="19">
    <location>
        <position position="581"/>
    </location>
</feature>
<evidence type="ECO:0000256" key="21">
    <source>
        <dbReference type="SAM" id="Phobius"/>
    </source>
</evidence>
<dbReference type="InterPro" id="IPR003661">
    <property type="entry name" value="HisK_dim/P_dom"/>
</dbReference>
<dbReference type="InterPro" id="IPR005467">
    <property type="entry name" value="His_kinase_dom"/>
</dbReference>
<dbReference type="CDD" id="cd16922">
    <property type="entry name" value="HATPase_EvgS-ArcB-TorS-like"/>
    <property type="match status" value="1"/>
</dbReference>
<keyword evidence="27" id="KW-1185">Reference proteome</keyword>
<dbReference type="SMART" id="SM00388">
    <property type="entry name" value="HisKA"/>
    <property type="match status" value="1"/>
</dbReference>
<protein>
    <recommendedName>
        <fullName evidence="17">Circadian input-output histidine kinase CikA</fullName>
        <ecNumber evidence="4">2.7.13.3</ecNumber>
    </recommendedName>
    <alternativeName>
        <fullName evidence="16">Sensory/regulatory protein RpfC</fullName>
    </alternativeName>
</protein>
<dbReference type="SMART" id="SM00448">
    <property type="entry name" value="REC"/>
    <property type="match status" value="2"/>
</dbReference>
<evidence type="ECO:0000256" key="13">
    <source>
        <dbReference type="ARBA" id="ARBA00023012"/>
    </source>
</evidence>
<gene>
    <name evidence="26" type="ORF">SAMN05192576_2853</name>
</gene>
<evidence type="ECO:0000259" key="24">
    <source>
        <dbReference type="PROSITE" id="PS50885"/>
    </source>
</evidence>
<keyword evidence="14 21" id="KW-0472">Membrane</keyword>
<dbReference type="GO" id="GO:0005524">
    <property type="term" value="F:ATP binding"/>
    <property type="evidence" value="ECO:0007669"/>
    <property type="project" value="UniProtKB-KW"/>
</dbReference>
<keyword evidence="13" id="KW-0902">Two-component regulatory system</keyword>
<evidence type="ECO:0000256" key="3">
    <source>
        <dbReference type="ARBA" id="ARBA00006402"/>
    </source>
</evidence>
<dbReference type="STRING" id="1005944.SAMN05192576_2853"/>
<dbReference type="InterPro" id="IPR007891">
    <property type="entry name" value="CHASE3"/>
</dbReference>
<dbReference type="Pfam" id="PF01627">
    <property type="entry name" value="Hpt"/>
    <property type="match status" value="1"/>
</dbReference>
<dbReference type="InterPro" id="IPR004358">
    <property type="entry name" value="Sig_transdc_His_kin-like_C"/>
</dbReference>
<evidence type="ECO:0000256" key="17">
    <source>
        <dbReference type="ARBA" id="ARBA00074306"/>
    </source>
</evidence>
<dbReference type="Pfam" id="PF00512">
    <property type="entry name" value="HisKA"/>
    <property type="match status" value="1"/>
</dbReference>
<dbReference type="GO" id="GO:0000155">
    <property type="term" value="F:phosphorelay sensor kinase activity"/>
    <property type="evidence" value="ECO:0007669"/>
    <property type="project" value="InterPro"/>
</dbReference>
<dbReference type="InterPro" id="IPR011006">
    <property type="entry name" value="CheY-like_superfamily"/>
</dbReference>
<evidence type="ECO:0000256" key="8">
    <source>
        <dbReference type="ARBA" id="ARBA00022692"/>
    </source>
</evidence>
<comment type="catalytic activity">
    <reaction evidence="1">
        <text>ATP + protein L-histidine = ADP + protein N-phospho-L-histidine.</text>
        <dbReference type="EC" id="2.7.13.3"/>
    </reaction>
</comment>
<dbReference type="Pfam" id="PF02518">
    <property type="entry name" value="HATPase_c"/>
    <property type="match status" value="1"/>
</dbReference>
<dbReference type="SUPFAM" id="SSF55874">
    <property type="entry name" value="ATPase domain of HSP90 chaperone/DNA topoisomerase II/histidine kinase"/>
    <property type="match status" value="1"/>
</dbReference>
<keyword evidence="9" id="KW-0547">Nucleotide-binding</keyword>
<reference evidence="26 27" key="1">
    <citation type="submission" date="2016-10" db="EMBL/GenBank/DDBJ databases">
        <authorList>
            <person name="de Groot N.N."/>
        </authorList>
    </citation>
    <scope>NUCLEOTIDE SEQUENCE [LARGE SCALE GENOMIC DNA]</scope>
    <source>
        <strain evidence="26 27">CGMCC 1.11147</strain>
    </source>
</reference>
<keyword evidence="5" id="KW-1003">Cell membrane</keyword>
<dbReference type="Gene3D" id="1.10.287.130">
    <property type="match status" value="1"/>
</dbReference>
<dbReference type="SMART" id="SM00387">
    <property type="entry name" value="HATPase_c"/>
    <property type="match status" value="1"/>
</dbReference>
<keyword evidence="20" id="KW-0175">Coiled coil</keyword>
<evidence type="ECO:0000256" key="12">
    <source>
        <dbReference type="ARBA" id="ARBA00022989"/>
    </source>
</evidence>
<dbReference type="Gene3D" id="3.40.50.2300">
    <property type="match status" value="2"/>
</dbReference>
<dbReference type="EC" id="2.7.13.3" evidence="4"/>
<dbReference type="SUPFAM" id="SSF52172">
    <property type="entry name" value="CheY-like"/>
    <property type="match status" value="2"/>
</dbReference>
<name>A0A1H0EGN1_9ACTN</name>
<dbReference type="PRINTS" id="PR00344">
    <property type="entry name" value="BCTRLSENSOR"/>
</dbReference>
<dbReference type="InterPro" id="IPR036097">
    <property type="entry name" value="HisK_dim/P_sf"/>
</dbReference>
<evidence type="ECO:0000256" key="1">
    <source>
        <dbReference type="ARBA" id="ARBA00000085"/>
    </source>
</evidence>
<evidence type="ECO:0000256" key="16">
    <source>
        <dbReference type="ARBA" id="ARBA00068150"/>
    </source>
</evidence>
<dbReference type="InterPro" id="IPR003660">
    <property type="entry name" value="HAMP_dom"/>
</dbReference>
<keyword evidence="8 21" id="KW-0812">Transmembrane</keyword>
<dbReference type="PROSITE" id="PS50894">
    <property type="entry name" value="HPT"/>
    <property type="match status" value="1"/>
</dbReference>
<feature type="transmembrane region" description="Helical" evidence="21">
    <location>
        <begin position="12"/>
        <end position="32"/>
    </location>
</feature>